<protein>
    <submittedName>
        <fullName evidence="1">Uncharacterized protein</fullName>
    </submittedName>
</protein>
<evidence type="ECO:0000313" key="2">
    <source>
        <dbReference type="Proteomes" id="UP000765509"/>
    </source>
</evidence>
<proteinExistence type="predicted"/>
<organism evidence="1 2">
    <name type="scientific">Austropuccinia psidii MF-1</name>
    <dbReference type="NCBI Taxonomy" id="1389203"/>
    <lineage>
        <taxon>Eukaryota</taxon>
        <taxon>Fungi</taxon>
        <taxon>Dikarya</taxon>
        <taxon>Basidiomycota</taxon>
        <taxon>Pucciniomycotina</taxon>
        <taxon>Pucciniomycetes</taxon>
        <taxon>Pucciniales</taxon>
        <taxon>Sphaerophragmiaceae</taxon>
        <taxon>Austropuccinia</taxon>
    </lineage>
</organism>
<dbReference type="AlphaFoldDB" id="A0A9Q3HR66"/>
<dbReference type="EMBL" id="AVOT02022665">
    <property type="protein sequence ID" value="MBW0512214.1"/>
    <property type="molecule type" value="Genomic_DNA"/>
</dbReference>
<dbReference type="Proteomes" id="UP000765509">
    <property type="component" value="Unassembled WGS sequence"/>
</dbReference>
<reference evidence="1" key="1">
    <citation type="submission" date="2021-03" db="EMBL/GenBank/DDBJ databases">
        <title>Draft genome sequence of rust myrtle Austropuccinia psidii MF-1, a brazilian biotype.</title>
        <authorList>
            <person name="Quecine M.C."/>
            <person name="Pachon D.M.R."/>
            <person name="Bonatelli M.L."/>
            <person name="Correr F.H."/>
            <person name="Franceschini L.M."/>
            <person name="Leite T.F."/>
            <person name="Margarido G.R.A."/>
            <person name="Almeida C.A."/>
            <person name="Ferrarezi J.A."/>
            <person name="Labate C.A."/>
        </authorList>
    </citation>
    <scope>NUCLEOTIDE SEQUENCE</scope>
    <source>
        <strain evidence="1">MF-1</strain>
    </source>
</reference>
<name>A0A9Q3HR66_9BASI</name>
<accession>A0A9Q3HR66</accession>
<comment type="caution">
    <text evidence="1">The sequence shown here is derived from an EMBL/GenBank/DDBJ whole genome shotgun (WGS) entry which is preliminary data.</text>
</comment>
<gene>
    <name evidence="1" type="ORF">O181_051929</name>
</gene>
<keyword evidence="2" id="KW-1185">Reference proteome</keyword>
<sequence>MCNYNQIEEWKINYIINIRRFQELPQENPRTNKNQVPIKPNPEFPIKNSKAEVTRNVLKISKINNVQLNYPQTSENTYGSNMEYFTPFEVELVQNEGFKPKQLVNSVLPVCGKKWLAYYEGKKTCF</sequence>
<evidence type="ECO:0000313" key="1">
    <source>
        <dbReference type="EMBL" id="MBW0512214.1"/>
    </source>
</evidence>